<comment type="caution">
    <text evidence="2">The sequence shown here is derived from an EMBL/GenBank/DDBJ whole genome shotgun (WGS) entry which is preliminary data.</text>
</comment>
<dbReference type="InterPro" id="IPR036105">
    <property type="entry name" value="DiNase_FeMo-co_biosyn_sf"/>
</dbReference>
<evidence type="ECO:0000313" key="3">
    <source>
        <dbReference type="Proteomes" id="UP000749311"/>
    </source>
</evidence>
<organism evidence="2 3">
    <name type="scientific">Brooklawnia cerclae</name>
    <dbReference type="NCBI Taxonomy" id="349934"/>
    <lineage>
        <taxon>Bacteria</taxon>
        <taxon>Bacillati</taxon>
        <taxon>Actinomycetota</taxon>
        <taxon>Actinomycetes</taxon>
        <taxon>Propionibacteriales</taxon>
        <taxon>Propionibacteriaceae</taxon>
        <taxon>Brooklawnia</taxon>
    </lineage>
</organism>
<reference evidence="2 3" key="1">
    <citation type="submission" date="2020-02" db="EMBL/GenBank/DDBJ databases">
        <title>Sequencing the genomes of 1000 actinobacteria strains.</title>
        <authorList>
            <person name="Klenk H.-P."/>
        </authorList>
    </citation>
    <scope>NUCLEOTIDE SEQUENCE [LARGE SCALE GENOMIC DNA]</scope>
    <source>
        <strain evidence="2 3">DSM 19609</strain>
    </source>
</reference>
<evidence type="ECO:0000313" key="2">
    <source>
        <dbReference type="EMBL" id="NIH57203.1"/>
    </source>
</evidence>
<dbReference type="SUPFAM" id="SSF53146">
    <property type="entry name" value="Nitrogenase accessory factor-like"/>
    <property type="match status" value="1"/>
</dbReference>
<sequence>MFRIVEIDGAEHWVVEDRQVQPAADSEGHNESGFDRVLAALADCQALVVGRIGPGAATHVMKTGIRLFQGSGAQEGVMRSLIRAGVFESGRSAGPGCGD</sequence>
<dbReference type="Proteomes" id="UP000749311">
    <property type="component" value="Unassembled WGS sequence"/>
</dbReference>
<proteinExistence type="predicted"/>
<name>A0ABX0SIQ3_9ACTN</name>
<dbReference type="InterPro" id="IPR003731">
    <property type="entry name" value="Di-Nase_FeMo-co_biosynth"/>
</dbReference>
<accession>A0ABX0SIQ3</accession>
<feature type="domain" description="Dinitrogenase iron-molybdenum cofactor biosynthesis" evidence="1">
    <location>
        <begin position="2"/>
        <end position="74"/>
    </location>
</feature>
<dbReference type="EMBL" id="JAAMOZ010000001">
    <property type="protein sequence ID" value="NIH57203.1"/>
    <property type="molecule type" value="Genomic_DNA"/>
</dbReference>
<keyword evidence="3" id="KW-1185">Reference proteome</keyword>
<dbReference type="Gene3D" id="3.30.420.130">
    <property type="entry name" value="Dinitrogenase iron-molybdenum cofactor biosynthesis domain"/>
    <property type="match status" value="1"/>
</dbReference>
<protein>
    <submittedName>
        <fullName evidence="2">Fe-Mo cluster-binding NifX family protein</fullName>
    </submittedName>
</protein>
<dbReference type="Pfam" id="PF02579">
    <property type="entry name" value="Nitro_FeMo-Co"/>
    <property type="match status" value="1"/>
</dbReference>
<gene>
    <name evidence="2" type="ORF">FB473_001848</name>
</gene>
<evidence type="ECO:0000259" key="1">
    <source>
        <dbReference type="Pfam" id="PF02579"/>
    </source>
</evidence>